<reference evidence="2 3" key="1">
    <citation type="journal article" date="2016" name="ISME J.">
        <title>Global occurrence and heterogeneity of the Roseobacter-clade species Ruegeria mobilis.</title>
        <authorList>
            <person name="Sonnenschein E."/>
            <person name="Gram L."/>
        </authorList>
    </citation>
    <scope>NUCLEOTIDE SEQUENCE [LARGE SCALE GENOMIC DNA]</scope>
    <source>
        <strain evidence="2 3">F1926</strain>
        <plasmid evidence="2 3">unnamed4</plasmid>
    </source>
</reference>
<keyword evidence="1" id="KW-0812">Transmembrane</keyword>
<dbReference type="Proteomes" id="UP000013243">
    <property type="component" value="Plasmid unnamed4"/>
</dbReference>
<dbReference type="GO" id="GO:0005886">
    <property type="term" value="C:plasma membrane"/>
    <property type="evidence" value="ECO:0007669"/>
    <property type="project" value="TreeGrafter"/>
</dbReference>
<feature type="transmembrane region" description="Helical" evidence="1">
    <location>
        <begin position="15"/>
        <end position="37"/>
    </location>
</feature>
<evidence type="ECO:0000256" key="1">
    <source>
        <dbReference type="SAM" id="Phobius"/>
    </source>
</evidence>
<evidence type="ECO:0000313" key="3">
    <source>
        <dbReference type="Proteomes" id="UP000013243"/>
    </source>
</evidence>
<dbReference type="AlphaFoldDB" id="A0A1B1AAJ1"/>
<gene>
    <name evidence="2" type="ORF">K529_022845</name>
</gene>
<proteinExistence type="predicted"/>
<keyword evidence="2" id="KW-0813">Transport</keyword>
<dbReference type="GO" id="GO:0004713">
    <property type="term" value="F:protein tyrosine kinase activity"/>
    <property type="evidence" value="ECO:0007669"/>
    <property type="project" value="TreeGrafter"/>
</dbReference>
<protein>
    <submittedName>
        <fullName evidence="2">Sugar transporter</fullName>
    </submittedName>
</protein>
<keyword evidence="2" id="KW-0762">Sugar transport</keyword>
<dbReference type="PANTHER" id="PTHR32309:SF13">
    <property type="entry name" value="FERRIC ENTEROBACTIN TRANSPORT PROTEIN FEPE"/>
    <property type="match status" value="1"/>
</dbReference>
<accession>A0A1B1AAJ1</accession>
<dbReference type="InterPro" id="IPR050445">
    <property type="entry name" value="Bact_polysacc_biosynth/exp"/>
</dbReference>
<keyword evidence="1" id="KW-1133">Transmembrane helix</keyword>
<dbReference type="PANTHER" id="PTHR32309">
    <property type="entry name" value="TYROSINE-PROTEIN KINASE"/>
    <property type="match status" value="1"/>
</dbReference>
<sequence length="378" mass="42159">MPPMASQAKPRKRHYGILASFAMVVLVPTLAVFIYMYQFALDQYESRVGFVVRTEESQSALDMLSGITGVSSASSSDTDILYEFIQSQEMVQRVNEKVDLRQLFSRPGQDPVFTLHPDASLEELVAHWPERVRVYYDGSTGLIEVRVYAFTAQDAHELAKLIYGEASRMINALSDVARADATTYAAEERDKAIKRLVAARQTMTAFRIRTQIVDPTADIAGQMGLLNTLQAQLAEVLIEQDLIRQTAREGDPRLEQLQKRIDVIETRIAAERRKLGVGSLESVAGGSESFASLIGEYERLKVDVEFAERAYLSALSAYDAAASEAQRTSRYLAAYLQPTLAETSTAPARSLVVLLVGGFALMLWFIGVLIYYSFRDRR</sequence>
<evidence type="ECO:0000313" key="2">
    <source>
        <dbReference type="EMBL" id="ANP43595.1"/>
    </source>
</evidence>
<keyword evidence="1" id="KW-0472">Membrane</keyword>
<organism evidence="2 3">
    <name type="scientific">Tritonibacter mobilis F1926</name>
    <dbReference type="NCBI Taxonomy" id="1265309"/>
    <lineage>
        <taxon>Bacteria</taxon>
        <taxon>Pseudomonadati</taxon>
        <taxon>Pseudomonadota</taxon>
        <taxon>Alphaproteobacteria</taxon>
        <taxon>Rhodobacterales</taxon>
        <taxon>Paracoccaceae</taxon>
        <taxon>Tritonibacter</taxon>
    </lineage>
</organism>
<dbReference type="KEGG" id="rmb:K529_022845"/>
<dbReference type="EMBL" id="CP015234">
    <property type="protein sequence ID" value="ANP43595.1"/>
    <property type="molecule type" value="Genomic_DNA"/>
</dbReference>
<feature type="transmembrane region" description="Helical" evidence="1">
    <location>
        <begin position="351"/>
        <end position="374"/>
    </location>
</feature>
<geneLocation type="plasmid" evidence="2 3">
    <name>unnamed4</name>
</geneLocation>
<name>A0A1B1AAJ1_9RHOB</name>
<keyword evidence="2" id="KW-0614">Plasmid</keyword>